<dbReference type="GO" id="GO:0006887">
    <property type="term" value="P:exocytosis"/>
    <property type="evidence" value="ECO:0007669"/>
    <property type="project" value="TreeGrafter"/>
</dbReference>
<sequence>MFRTDISFQPLPPPSLLPPPPPPAPPPMQQIIRMPVHTENGTPAVVQGAPSEVVKPFDGRASLLVSIRQVGRIGKANMHSVKEMKLEKKKIKEQEQVIATEGGGALTSDLFNKLGLRRKYISEKGPADRNADSPAGAFAQISDTIRPMPPPQVMSGDGNVDEWES</sequence>
<dbReference type="PANTHER" id="PTHR23331:SF5">
    <property type="entry name" value="WAS PROTEIN FAMILY HOMOLOG 2-RELATED"/>
    <property type="match status" value="1"/>
</dbReference>
<proteinExistence type="predicted"/>
<dbReference type="GO" id="GO:0042147">
    <property type="term" value="P:retrograde transport, endosome to Golgi"/>
    <property type="evidence" value="ECO:0007669"/>
    <property type="project" value="TreeGrafter"/>
</dbReference>
<dbReference type="GO" id="GO:0032456">
    <property type="term" value="P:endocytic recycling"/>
    <property type="evidence" value="ECO:0007669"/>
    <property type="project" value="TreeGrafter"/>
</dbReference>
<name>A0A2G9RC95_AQUCT</name>
<evidence type="ECO:0000313" key="4">
    <source>
        <dbReference type="Proteomes" id="UP000228934"/>
    </source>
</evidence>
<gene>
    <name evidence="3" type="ORF">AB205_0050040</name>
</gene>
<keyword evidence="4" id="KW-1185">Reference proteome</keyword>
<dbReference type="Proteomes" id="UP000228934">
    <property type="component" value="Unassembled WGS sequence"/>
</dbReference>
<dbReference type="GO" id="GO:0005829">
    <property type="term" value="C:cytosol"/>
    <property type="evidence" value="ECO:0007669"/>
    <property type="project" value="GOC"/>
</dbReference>
<organism evidence="3 4">
    <name type="scientific">Aquarana catesbeiana</name>
    <name type="common">American bullfrog</name>
    <name type="synonym">Rana catesbeiana</name>
    <dbReference type="NCBI Taxonomy" id="8400"/>
    <lineage>
        <taxon>Eukaryota</taxon>
        <taxon>Metazoa</taxon>
        <taxon>Chordata</taxon>
        <taxon>Craniata</taxon>
        <taxon>Vertebrata</taxon>
        <taxon>Euteleostomi</taxon>
        <taxon>Amphibia</taxon>
        <taxon>Batrachia</taxon>
        <taxon>Anura</taxon>
        <taxon>Neobatrachia</taxon>
        <taxon>Ranoidea</taxon>
        <taxon>Ranidae</taxon>
        <taxon>Aquarana</taxon>
    </lineage>
</organism>
<feature type="compositionally biased region" description="Pro residues" evidence="2">
    <location>
        <begin position="10"/>
        <end position="28"/>
    </location>
</feature>
<feature type="region of interest" description="Disordered" evidence="2">
    <location>
        <begin position="1"/>
        <end position="30"/>
    </location>
</feature>
<feature type="region of interest" description="Disordered" evidence="2">
    <location>
        <begin position="142"/>
        <end position="165"/>
    </location>
</feature>
<accession>A0A2G9RC95</accession>
<dbReference type="GO" id="GO:0055037">
    <property type="term" value="C:recycling endosome"/>
    <property type="evidence" value="ECO:0007669"/>
    <property type="project" value="TreeGrafter"/>
</dbReference>
<dbReference type="GO" id="GO:0003779">
    <property type="term" value="F:actin binding"/>
    <property type="evidence" value="ECO:0007669"/>
    <property type="project" value="UniProtKB-KW"/>
</dbReference>
<dbReference type="GO" id="GO:0005769">
    <property type="term" value="C:early endosome"/>
    <property type="evidence" value="ECO:0007669"/>
    <property type="project" value="InterPro"/>
</dbReference>
<dbReference type="OrthoDB" id="307871at2759"/>
<evidence type="ECO:0000256" key="1">
    <source>
        <dbReference type="ARBA" id="ARBA00023203"/>
    </source>
</evidence>
<evidence type="ECO:0000256" key="2">
    <source>
        <dbReference type="SAM" id="MobiDB-lite"/>
    </source>
</evidence>
<dbReference type="PANTHER" id="PTHR23331">
    <property type="entry name" value="CXYORF1"/>
    <property type="match status" value="1"/>
</dbReference>
<evidence type="ECO:0000313" key="3">
    <source>
        <dbReference type="EMBL" id="PIO24881.1"/>
    </source>
</evidence>
<dbReference type="GO" id="GO:0043015">
    <property type="term" value="F:gamma-tubulin binding"/>
    <property type="evidence" value="ECO:0007669"/>
    <property type="project" value="TreeGrafter"/>
</dbReference>
<dbReference type="InterPro" id="IPR028290">
    <property type="entry name" value="WASH1"/>
</dbReference>
<dbReference type="GO" id="GO:0071203">
    <property type="term" value="C:WASH complex"/>
    <property type="evidence" value="ECO:0007669"/>
    <property type="project" value="InterPro"/>
</dbReference>
<reference evidence="4" key="1">
    <citation type="journal article" date="2017" name="Nat. Commun.">
        <title>The North American bullfrog draft genome provides insight into hormonal regulation of long noncoding RNA.</title>
        <authorList>
            <person name="Hammond S.A."/>
            <person name="Warren R.L."/>
            <person name="Vandervalk B.P."/>
            <person name="Kucuk E."/>
            <person name="Khan H."/>
            <person name="Gibb E.A."/>
            <person name="Pandoh P."/>
            <person name="Kirk H."/>
            <person name="Zhao Y."/>
            <person name="Jones M."/>
            <person name="Mungall A.J."/>
            <person name="Coope R."/>
            <person name="Pleasance S."/>
            <person name="Moore R.A."/>
            <person name="Holt R.A."/>
            <person name="Round J.M."/>
            <person name="Ohora S."/>
            <person name="Walle B.V."/>
            <person name="Veldhoen N."/>
            <person name="Helbing C.C."/>
            <person name="Birol I."/>
        </authorList>
    </citation>
    <scope>NUCLEOTIDE SEQUENCE [LARGE SCALE GENOMIC DNA]</scope>
</reference>
<dbReference type="GO" id="GO:0043014">
    <property type="term" value="F:alpha-tubulin binding"/>
    <property type="evidence" value="ECO:0007669"/>
    <property type="project" value="InterPro"/>
</dbReference>
<evidence type="ECO:0008006" key="5">
    <source>
        <dbReference type="Google" id="ProtNLM"/>
    </source>
</evidence>
<dbReference type="EMBL" id="KV947526">
    <property type="protein sequence ID" value="PIO24881.1"/>
    <property type="molecule type" value="Genomic_DNA"/>
</dbReference>
<dbReference type="GO" id="GO:0034314">
    <property type="term" value="P:Arp2/3 complex-mediated actin nucleation"/>
    <property type="evidence" value="ECO:0007669"/>
    <property type="project" value="InterPro"/>
</dbReference>
<keyword evidence="1" id="KW-0009">Actin-binding</keyword>
<dbReference type="AlphaFoldDB" id="A0A2G9RC95"/>
<protein>
    <recommendedName>
        <fullName evidence="5">WH2 domain-containing protein</fullName>
    </recommendedName>
</protein>